<reference evidence="3 4" key="1">
    <citation type="submission" date="2022-07" db="EMBL/GenBank/DDBJ databases">
        <title>Bombella genomes.</title>
        <authorList>
            <person name="Harer L."/>
            <person name="Styblova S."/>
            <person name="Ehrmann M."/>
        </authorList>
    </citation>
    <scope>NUCLEOTIDE SEQUENCE [LARGE SCALE GENOMIC DNA]</scope>
    <source>
        <strain evidence="3 4">TMW 2.2558</strain>
    </source>
</reference>
<dbReference type="InterPro" id="IPR000620">
    <property type="entry name" value="EamA_dom"/>
</dbReference>
<feature type="domain" description="EamA" evidence="2">
    <location>
        <begin position="8"/>
        <end position="141"/>
    </location>
</feature>
<dbReference type="PANTHER" id="PTHR22911">
    <property type="entry name" value="ACYL-MALONYL CONDENSING ENZYME-RELATED"/>
    <property type="match status" value="1"/>
</dbReference>
<feature type="transmembrane region" description="Helical" evidence="1">
    <location>
        <begin position="150"/>
        <end position="172"/>
    </location>
</feature>
<gene>
    <name evidence="3" type="ORF">NQF64_05590</name>
</gene>
<protein>
    <submittedName>
        <fullName evidence="3">DMT family transporter</fullName>
    </submittedName>
</protein>
<evidence type="ECO:0000313" key="4">
    <source>
        <dbReference type="Proteomes" id="UP001165648"/>
    </source>
</evidence>
<sequence>MRKILFTSGIVLAFIGYAFFSISDACSKGLAGALDPFEVAFFGGVFGFLIVPTLRRPQESYSALVLSNHPWLWLLRAAAVFVATAASVEAFMLLPMPEALSLMFLMPFFVTIVSVLFLKEQVTGWAWLSVLLGFVGVMIVLRPGMKALNFGHLCAVLAAMSTAVSVIAYRFAGKEASRLTLFGSSLFGPLVGDGILMAKHFVIPHTVAEWLLLFGYGFLAAAGQLLLMLAASIAPANRVALPQYSQMAWIVAFSYFIFHQPVDVWDGIGILVVTFSGMLNWLRQKIRFEKMIHRGWWWKRKPSPEVIAATPAAVITPPLPETPHD</sequence>
<feature type="transmembrane region" description="Helical" evidence="1">
    <location>
        <begin position="264"/>
        <end position="282"/>
    </location>
</feature>
<keyword evidence="4" id="KW-1185">Reference proteome</keyword>
<comment type="caution">
    <text evidence="3">The sequence shown here is derived from an EMBL/GenBank/DDBJ whole genome shotgun (WGS) entry which is preliminary data.</text>
</comment>
<dbReference type="SUPFAM" id="SSF103481">
    <property type="entry name" value="Multidrug resistance efflux transporter EmrE"/>
    <property type="match status" value="2"/>
</dbReference>
<feature type="domain" description="EamA" evidence="2">
    <location>
        <begin position="150"/>
        <end position="276"/>
    </location>
</feature>
<keyword evidence="1" id="KW-1133">Transmembrane helix</keyword>
<keyword evidence="1" id="KW-0812">Transmembrane</keyword>
<dbReference type="Proteomes" id="UP001165648">
    <property type="component" value="Unassembled WGS sequence"/>
</dbReference>
<dbReference type="PANTHER" id="PTHR22911:SF135">
    <property type="entry name" value="BLR4310 PROTEIN"/>
    <property type="match status" value="1"/>
</dbReference>
<feature type="transmembrane region" description="Helical" evidence="1">
    <location>
        <begin position="241"/>
        <end position="258"/>
    </location>
</feature>
<keyword evidence="1" id="KW-0472">Membrane</keyword>
<dbReference type="InterPro" id="IPR037185">
    <property type="entry name" value="EmrE-like"/>
</dbReference>
<accession>A0ABT3WAB5</accession>
<feature type="transmembrane region" description="Helical" evidence="1">
    <location>
        <begin position="74"/>
        <end position="94"/>
    </location>
</feature>
<feature type="transmembrane region" description="Helical" evidence="1">
    <location>
        <begin position="37"/>
        <end position="54"/>
    </location>
</feature>
<feature type="transmembrane region" description="Helical" evidence="1">
    <location>
        <begin position="125"/>
        <end position="144"/>
    </location>
</feature>
<name>A0ABT3WAB5_9PROT</name>
<dbReference type="Pfam" id="PF00892">
    <property type="entry name" value="EamA"/>
    <property type="match status" value="2"/>
</dbReference>
<dbReference type="RefSeq" id="WP_155572652.1">
    <property type="nucleotide sequence ID" value="NZ_JANIDW010000002.1"/>
</dbReference>
<feature type="transmembrane region" description="Helical" evidence="1">
    <location>
        <begin position="179"/>
        <end position="198"/>
    </location>
</feature>
<organism evidence="3 4">
    <name type="scientific">Bombella saccharophila</name>
    <dbReference type="NCBI Taxonomy" id="2967338"/>
    <lineage>
        <taxon>Bacteria</taxon>
        <taxon>Pseudomonadati</taxon>
        <taxon>Pseudomonadota</taxon>
        <taxon>Alphaproteobacteria</taxon>
        <taxon>Acetobacterales</taxon>
        <taxon>Acetobacteraceae</taxon>
        <taxon>Bombella</taxon>
    </lineage>
</organism>
<evidence type="ECO:0000259" key="2">
    <source>
        <dbReference type="Pfam" id="PF00892"/>
    </source>
</evidence>
<dbReference type="EMBL" id="JANIDW010000002">
    <property type="protein sequence ID" value="MCX5614714.1"/>
    <property type="molecule type" value="Genomic_DNA"/>
</dbReference>
<evidence type="ECO:0000256" key="1">
    <source>
        <dbReference type="SAM" id="Phobius"/>
    </source>
</evidence>
<feature type="transmembrane region" description="Helical" evidence="1">
    <location>
        <begin position="210"/>
        <end position="229"/>
    </location>
</feature>
<proteinExistence type="predicted"/>
<evidence type="ECO:0000313" key="3">
    <source>
        <dbReference type="EMBL" id="MCX5614714.1"/>
    </source>
</evidence>
<feature type="transmembrane region" description="Helical" evidence="1">
    <location>
        <begin position="100"/>
        <end position="118"/>
    </location>
</feature>